<sequence>MSNALIVSQATINDLDVLAVLFNEYRIFYKQQPDLDKARAFLFDRFEHSESILFIAKDPDVYLTVGFLQLYPSFSSISMKRSWILNDLYVSETYRGRGVAQLLIDAAVEFAAQTKAKGLALSTAIDNEIAQKIYERNGFRKDDVFFHYYLTL</sequence>
<dbReference type="InterPro" id="IPR000182">
    <property type="entry name" value="GNAT_dom"/>
</dbReference>
<dbReference type="Proteomes" id="UP001493487">
    <property type="component" value="Unassembled WGS sequence"/>
</dbReference>
<protein>
    <submittedName>
        <fullName evidence="4">GNAT family N-acetyltransferase</fullName>
    </submittedName>
</protein>
<dbReference type="Pfam" id="PF00583">
    <property type="entry name" value="Acetyltransf_1"/>
    <property type="match status" value="1"/>
</dbReference>
<accession>A0ABV1KY82</accession>
<dbReference type="InterPro" id="IPR050832">
    <property type="entry name" value="Bact_Acetyltransf"/>
</dbReference>
<evidence type="ECO:0000256" key="2">
    <source>
        <dbReference type="ARBA" id="ARBA00023315"/>
    </source>
</evidence>
<evidence type="ECO:0000259" key="3">
    <source>
        <dbReference type="PROSITE" id="PS51186"/>
    </source>
</evidence>
<name>A0ABV1KY82_9BACL</name>
<dbReference type="RefSeq" id="WP_232184794.1">
    <property type="nucleotide sequence ID" value="NZ_JAIOAP010000003.1"/>
</dbReference>
<evidence type="ECO:0000313" key="5">
    <source>
        <dbReference type="Proteomes" id="UP001493487"/>
    </source>
</evidence>
<keyword evidence="2" id="KW-0012">Acyltransferase</keyword>
<reference evidence="4 5" key="1">
    <citation type="journal article" date="2023" name="Genome Announc.">
        <title>Pan-Genome Analyses of the Genus Cohnella and Proposal of the Novel Species Cohnella silvisoli sp. nov., Isolated from Forest Soil.</title>
        <authorList>
            <person name="Wang C."/>
            <person name="Mao L."/>
            <person name="Bao G."/>
            <person name="Zhu H."/>
        </authorList>
    </citation>
    <scope>NUCLEOTIDE SEQUENCE [LARGE SCALE GENOMIC DNA]</scope>
    <source>
        <strain evidence="4 5">NL03-T5-1</strain>
    </source>
</reference>
<dbReference type="Gene3D" id="3.40.630.30">
    <property type="match status" value="1"/>
</dbReference>
<organism evidence="4 5">
    <name type="scientific">Cohnella silvisoli</name>
    <dbReference type="NCBI Taxonomy" id="2873699"/>
    <lineage>
        <taxon>Bacteria</taxon>
        <taxon>Bacillati</taxon>
        <taxon>Bacillota</taxon>
        <taxon>Bacilli</taxon>
        <taxon>Bacillales</taxon>
        <taxon>Paenibacillaceae</taxon>
        <taxon>Cohnella</taxon>
    </lineage>
</organism>
<keyword evidence="1" id="KW-0808">Transferase</keyword>
<dbReference type="InterPro" id="IPR016181">
    <property type="entry name" value="Acyl_CoA_acyltransferase"/>
</dbReference>
<feature type="domain" description="N-acetyltransferase" evidence="3">
    <location>
        <begin position="5"/>
        <end position="152"/>
    </location>
</feature>
<evidence type="ECO:0000313" key="4">
    <source>
        <dbReference type="EMBL" id="MEQ4484998.1"/>
    </source>
</evidence>
<dbReference type="SUPFAM" id="SSF55729">
    <property type="entry name" value="Acyl-CoA N-acyltransferases (Nat)"/>
    <property type="match status" value="1"/>
</dbReference>
<dbReference type="PROSITE" id="PS51186">
    <property type="entry name" value="GNAT"/>
    <property type="match status" value="1"/>
</dbReference>
<gene>
    <name evidence="4" type="ORF">QJS35_21660</name>
</gene>
<dbReference type="CDD" id="cd04301">
    <property type="entry name" value="NAT_SF"/>
    <property type="match status" value="1"/>
</dbReference>
<dbReference type="PANTHER" id="PTHR43877">
    <property type="entry name" value="AMINOALKYLPHOSPHONATE N-ACETYLTRANSFERASE-RELATED-RELATED"/>
    <property type="match status" value="1"/>
</dbReference>
<dbReference type="PANTHER" id="PTHR43877:SF2">
    <property type="entry name" value="AMINOALKYLPHOSPHONATE N-ACETYLTRANSFERASE-RELATED"/>
    <property type="match status" value="1"/>
</dbReference>
<evidence type="ECO:0000256" key="1">
    <source>
        <dbReference type="ARBA" id="ARBA00022679"/>
    </source>
</evidence>
<comment type="caution">
    <text evidence="4">The sequence shown here is derived from an EMBL/GenBank/DDBJ whole genome shotgun (WGS) entry which is preliminary data.</text>
</comment>
<dbReference type="EMBL" id="JASKHM010000013">
    <property type="protein sequence ID" value="MEQ4484998.1"/>
    <property type="molecule type" value="Genomic_DNA"/>
</dbReference>
<keyword evidence="5" id="KW-1185">Reference proteome</keyword>
<proteinExistence type="predicted"/>